<evidence type="ECO:0000256" key="10">
    <source>
        <dbReference type="RuleBase" id="RU004439"/>
    </source>
</evidence>
<dbReference type="GO" id="GO:0042612">
    <property type="term" value="C:MHC class I protein complex"/>
    <property type="evidence" value="ECO:0007669"/>
    <property type="project" value="UniProtKB-KW"/>
</dbReference>
<evidence type="ECO:0000256" key="13">
    <source>
        <dbReference type="SAM" id="SignalP"/>
    </source>
</evidence>
<evidence type="ECO:0000256" key="1">
    <source>
        <dbReference type="ARBA" id="ARBA00002297"/>
    </source>
</evidence>
<evidence type="ECO:0000256" key="7">
    <source>
        <dbReference type="ARBA" id="ARBA00022989"/>
    </source>
</evidence>
<dbReference type="PRINTS" id="PR01638">
    <property type="entry name" value="MHCCLASSI"/>
</dbReference>
<feature type="region of interest" description="Disordered" evidence="11">
    <location>
        <begin position="352"/>
        <end position="373"/>
    </location>
</feature>
<keyword evidence="13" id="KW-0732">Signal</keyword>
<keyword evidence="8 12" id="KW-0472">Membrane</keyword>
<evidence type="ECO:0000256" key="6">
    <source>
        <dbReference type="ARBA" id="ARBA00022859"/>
    </source>
</evidence>
<sequence length="373" mass="41829">MAPRTLLLLLAAALAPTQIRAGSHSLRYFDITVSRPGLGEPRFISVGYVDDTEFVRYDSDAENPRFKPRVRWMEREGPEYWERITRIAKESEQIYRVGLRTLRGYYNQSEGGSHTIQRLSGCEVGSDGILLRGYEQFAYDGRDYIALNEDLKTWAAADFAAGITRNKLERDGEAERLRAYLEGECVEWLRRYLELRKETLLRSEPPKAHVTLHSRPEGDVTLRCWALGFYPADIFLTWLLNGEDLTQDMELVETRPAGDGTFQKWASVVVPLGKEQNYTCHVEHEGLPEPLTLRWEGPPSANSNTGMSVILGTVAIIAVMAIIAAVAFIGPVVRKRWIKTAFLLTSGKGGDYTPAPGRDSSQSSDVSLPDCKA</sequence>
<evidence type="ECO:0000256" key="3">
    <source>
        <dbReference type="ARBA" id="ARBA00006909"/>
    </source>
</evidence>
<dbReference type="PROSITE" id="PS00290">
    <property type="entry name" value="IG_MHC"/>
    <property type="match status" value="1"/>
</dbReference>
<comment type="subcellular location">
    <subcellularLocation>
        <location evidence="2">Membrane</location>
        <topology evidence="2">Single-pass type I membrane protein</topology>
    </subcellularLocation>
</comment>
<dbReference type="EMBL" id="L40365">
    <property type="protein sequence ID" value="AAC42072.1"/>
    <property type="molecule type" value="mRNA"/>
</dbReference>
<dbReference type="FunFam" id="3.30.500.10:FF:000001">
    <property type="entry name" value="H-2 class I histocompatibility antigen, alpha chain"/>
    <property type="match status" value="1"/>
</dbReference>
<dbReference type="InterPro" id="IPR007110">
    <property type="entry name" value="Ig-like_dom"/>
</dbReference>
<keyword evidence="4" id="KW-0490">MHC I</keyword>
<dbReference type="PANTHER" id="PTHR16675:SF251">
    <property type="entry name" value="HLA CLASS I HISTOCOMPATIBILITY ANTIGEN, C ALPHA CHAIN"/>
    <property type="match status" value="1"/>
</dbReference>
<dbReference type="GO" id="GO:0002474">
    <property type="term" value="P:antigen processing and presentation of peptide antigen via MHC class I"/>
    <property type="evidence" value="ECO:0007669"/>
    <property type="project" value="UniProtKB-KW"/>
</dbReference>
<dbReference type="InterPro" id="IPR036179">
    <property type="entry name" value="Ig-like_dom_sf"/>
</dbReference>
<dbReference type="InterPro" id="IPR011161">
    <property type="entry name" value="MHC_I-like_Ag-recog"/>
</dbReference>
<dbReference type="Pfam" id="PF00129">
    <property type="entry name" value="MHC_I"/>
    <property type="match status" value="1"/>
</dbReference>
<dbReference type="PIR" id="I69008">
    <property type="entry name" value="I69008"/>
</dbReference>
<evidence type="ECO:0000259" key="14">
    <source>
        <dbReference type="PROSITE" id="PS50835"/>
    </source>
</evidence>
<dbReference type="SUPFAM" id="SSF48726">
    <property type="entry name" value="Immunoglobulin"/>
    <property type="match status" value="1"/>
</dbReference>
<keyword evidence="5 12" id="KW-0812">Transmembrane</keyword>
<evidence type="ECO:0000313" key="15">
    <source>
        <dbReference type="EMBL" id="AAC42072.1"/>
    </source>
</evidence>
<dbReference type="SMART" id="SM00407">
    <property type="entry name" value="IGc1"/>
    <property type="match status" value="1"/>
</dbReference>
<dbReference type="InterPro" id="IPR010579">
    <property type="entry name" value="MHC_I_a_C"/>
</dbReference>
<evidence type="ECO:0000256" key="12">
    <source>
        <dbReference type="SAM" id="Phobius"/>
    </source>
</evidence>
<organism evidence="15">
    <name type="scientific">Rattus norvegicus</name>
    <name type="common">Rat</name>
    <dbReference type="NCBI Taxonomy" id="10116"/>
    <lineage>
        <taxon>Eukaryota</taxon>
        <taxon>Metazoa</taxon>
        <taxon>Chordata</taxon>
        <taxon>Craniata</taxon>
        <taxon>Vertebrata</taxon>
        <taxon>Euteleostomi</taxon>
        <taxon>Mammalia</taxon>
        <taxon>Eutheria</taxon>
        <taxon>Euarchontoglires</taxon>
        <taxon>Glires</taxon>
        <taxon>Rodentia</taxon>
        <taxon>Myomorpha</taxon>
        <taxon>Muroidea</taxon>
        <taxon>Muridae</taxon>
        <taxon>Murinae</taxon>
        <taxon>Rattus</taxon>
    </lineage>
</organism>
<dbReference type="Pfam" id="PF07654">
    <property type="entry name" value="C1-set"/>
    <property type="match status" value="1"/>
</dbReference>
<dbReference type="InterPro" id="IPR003597">
    <property type="entry name" value="Ig_C1-set"/>
</dbReference>
<accession>Q31267</accession>
<dbReference type="GO" id="GO:0006955">
    <property type="term" value="P:immune response"/>
    <property type="evidence" value="ECO:0007669"/>
    <property type="project" value="InterPro"/>
</dbReference>
<dbReference type="InterPro" id="IPR011162">
    <property type="entry name" value="MHC_I/II-like_Ag-recog"/>
</dbReference>
<dbReference type="EMBL" id="AJ306619">
    <property type="protein sequence ID" value="CAC36353.1"/>
    <property type="molecule type" value="mRNA"/>
</dbReference>
<keyword evidence="7 12" id="KW-1133">Transmembrane helix</keyword>
<proteinExistence type="evidence at transcript level"/>
<dbReference type="InterPro" id="IPR001039">
    <property type="entry name" value="MHC_I_a_a1/a2"/>
</dbReference>
<comment type="similarity">
    <text evidence="3 10">Belongs to the MHC class I family.</text>
</comment>
<dbReference type="InterPro" id="IPR003006">
    <property type="entry name" value="Ig/MHC_CS"/>
</dbReference>
<dbReference type="PROSITE" id="PS50835">
    <property type="entry name" value="IG_LIKE"/>
    <property type="match status" value="1"/>
</dbReference>
<gene>
    <name evidence="16" type="primary">rt1-E</name>
</gene>
<dbReference type="CDD" id="cd07698">
    <property type="entry name" value="IgC1_MHC_I_alpha3"/>
    <property type="match status" value="1"/>
</dbReference>
<evidence type="ECO:0000313" key="16">
    <source>
        <dbReference type="EMBL" id="CAC36353.1"/>
    </source>
</evidence>
<dbReference type="InterPro" id="IPR037055">
    <property type="entry name" value="MHC_I-like_Ag-recog_sf"/>
</dbReference>
<dbReference type="GO" id="GO:0030670">
    <property type="term" value="C:phagocytic vesicle membrane"/>
    <property type="evidence" value="ECO:0007669"/>
    <property type="project" value="UniProtKB-ARBA"/>
</dbReference>
<evidence type="ECO:0000256" key="9">
    <source>
        <dbReference type="ARBA" id="ARBA00023180"/>
    </source>
</evidence>
<dbReference type="FunFam" id="2.60.40.10:FF:000014">
    <property type="entry name" value="H-2 class I histocompatibility antigen, alpha chain"/>
    <property type="match status" value="1"/>
</dbReference>
<reference evidence="16" key="2">
    <citation type="submission" date="2001-04" db="EMBL/GenBank/DDBJ databases">
        <title>Corrected Rat MHC class I, RT1-EU sequence.</title>
        <authorList>
            <person name="Deverson E.V."/>
            <person name="Butcher G.W."/>
        </authorList>
    </citation>
    <scope>NUCLEOTIDE SEQUENCE</scope>
</reference>
<dbReference type="InterPro" id="IPR013783">
    <property type="entry name" value="Ig-like_fold"/>
</dbReference>
<evidence type="ECO:0000256" key="4">
    <source>
        <dbReference type="ARBA" id="ARBA00022451"/>
    </source>
</evidence>
<dbReference type="SUPFAM" id="SSF54452">
    <property type="entry name" value="MHC antigen-recognition domain"/>
    <property type="match status" value="1"/>
</dbReference>
<comment type="function">
    <text evidence="1">Involved in the presentation of foreign antigens to the immune system.</text>
</comment>
<feature type="chain" id="PRO_5010137732" evidence="13">
    <location>
        <begin position="22"/>
        <end position="373"/>
    </location>
</feature>
<dbReference type="Gene3D" id="3.30.500.10">
    <property type="entry name" value="MHC class I-like antigen recognition-like"/>
    <property type="match status" value="1"/>
</dbReference>
<name>Q31267_RAT</name>
<dbReference type="PANTHER" id="PTHR16675">
    <property type="entry name" value="MHC CLASS I-RELATED"/>
    <property type="match status" value="1"/>
</dbReference>
<evidence type="ECO:0000256" key="8">
    <source>
        <dbReference type="ARBA" id="ARBA00023136"/>
    </source>
</evidence>
<dbReference type="InterPro" id="IPR050208">
    <property type="entry name" value="MHC_class-I_related"/>
</dbReference>
<evidence type="ECO:0000256" key="11">
    <source>
        <dbReference type="SAM" id="MobiDB-lite"/>
    </source>
</evidence>
<evidence type="ECO:0000256" key="5">
    <source>
        <dbReference type="ARBA" id="ARBA00022692"/>
    </source>
</evidence>
<feature type="transmembrane region" description="Helical" evidence="12">
    <location>
        <begin position="309"/>
        <end position="333"/>
    </location>
</feature>
<keyword evidence="6" id="KW-0391">Immunity</keyword>
<dbReference type="Gene3D" id="2.60.40.10">
    <property type="entry name" value="Immunoglobulins"/>
    <property type="match status" value="1"/>
</dbReference>
<keyword evidence="9" id="KW-0325">Glycoprotein</keyword>
<protein>
    <submittedName>
        <fullName evidence="15">MHC class I RT1.E</fullName>
    </submittedName>
    <submittedName>
        <fullName evidence="16">MHC class I antigen</fullName>
    </submittedName>
</protein>
<dbReference type="GO" id="GO:0098553">
    <property type="term" value="C:lumenal side of endoplasmic reticulum membrane"/>
    <property type="evidence" value="ECO:0007669"/>
    <property type="project" value="UniProtKB-ARBA"/>
</dbReference>
<evidence type="ECO:0000256" key="2">
    <source>
        <dbReference type="ARBA" id="ARBA00004479"/>
    </source>
</evidence>
<dbReference type="Pfam" id="PF06623">
    <property type="entry name" value="MHC_I_C"/>
    <property type="match status" value="1"/>
</dbReference>
<feature type="domain" description="Ig-like" evidence="14">
    <location>
        <begin position="206"/>
        <end position="294"/>
    </location>
</feature>
<reference evidence="15" key="1">
    <citation type="journal article" date="1995" name="Immunogenetics">
        <title>Nucleotide sequence and structural analysis of the rat RT1.Eu and RT1.Aw3l genes, and of genes related to RT1.O and RT1.C.</title>
        <authorList>
            <person name="Salgar S.K."/>
            <person name="Kunz H.W."/>
            <person name="Gill T.J. 3rd"/>
        </authorList>
    </citation>
    <scope>NUCLEOTIDE SEQUENCE</scope>
    <source>
        <tissue evidence="15">Spleen</tissue>
    </source>
</reference>
<dbReference type="AlphaFoldDB" id="Q31267"/>
<feature type="signal peptide" evidence="13">
    <location>
        <begin position="1"/>
        <end position="21"/>
    </location>
</feature>